<dbReference type="GO" id="GO:0006260">
    <property type="term" value="P:DNA replication"/>
    <property type="evidence" value="ECO:0007669"/>
    <property type="project" value="UniProtKB-UniRule"/>
</dbReference>
<comment type="function">
    <text evidence="13">Represses a number of genes involved in the response to DNA damage (SOS response), including recA and lexA. In the presence of single-stranded DNA, RecA interacts with LexA causing an autocatalytic cleavage which disrupts the DNA-binding part of LexA, leading to derepression of the SOS regulon and eventually DNA repair.</text>
</comment>
<comment type="caution">
    <text evidence="17">The sequence shown here is derived from an EMBL/GenBank/DDBJ whole genome shotgun (WGS) entry which is preliminary data.</text>
</comment>
<feature type="active site" description="For autocatalytic cleavage activity" evidence="13">
    <location>
        <position position="165"/>
    </location>
</feature>
<dbReference type="EC" id="3.4.21.88" evidence="13"/>
<dbReference type="Pfam" id="PF01726">
    <property type="entry name" value="LexA_DNA_bind"/>
    <property type="match status" value="1"/>
</dbReference>
<dbReference type="GO" id="GO:0006508">
    <property type="term" value="P:proteolysis"/>
    <property type="evidence" value="ECO:0007669"/>
    <property type="project" value="InterPro"/>
</dbReference>
<evidence type="ECO:0000256" key="10">
    <source>
        <dbReference type="ARBA" id="ARBA00023163"/>
    </source>
</evidence>
<dbReference type="GO" id="GO:0006281">
    <property type="term" value="P:DNA repair"/>
    <property type="evidence" value="ECO:0007669"/>
    <property type="project" value="UniProtKB-UniRule"/>
</dbReference>
<comment type="similarity">
    <text evidence="1 13 14">Belongs to the peptidase S24 family.</text>
</comment>
<keyword evidence="5 13" id="KW-0227">DNA damage</keyword>
<evidence type="ECO:0000256" key="4">
    <source>
        <dbReference type="ARBA" id="ARBA00022705"/>
    </source>
</evidence>
<dbReference type="PRINTS" id="PR00726">
    <property type="entry name" value="LEXASERPTASE"/>
</dbReference>
<dbReference type="PANTHER" id="PTHR33516">
    <property type="entry name" value="LEXA REPRESSOR"/>
    <property type="match status" value="1"/>
</dbReference>
<evidence type="ECO:0000256" key="5">
    <source>
        <dbReference type="ARBA" id="ARBA00022763"/>
    </source>
</evidence>
<dbReference type="InterPro" id="IPR050077">
    <property type="entry name" value="LexA_repressor"/>
</dbReference>
<dbReference type="SUPFAM" id="SSF51306">
    <property type="entry name" value="LexA/Signal peptidase"/>
    <property type="match status" value="1"/>
</dbReference>
<keyword evidence="10 13" id="KW-0804">Transcription</keyword>
<evidence type="ECO:0000313" key="17">
    <source>
        <dbReference type="EMBL" id="TYO97797.1"/>
    </source>
</evidence>
<feature type="domain" description="LexA repressor DNA-binding" evidence="16">
    <location>
        <begin position="6"/>
        <end position="68"/>
    </location>
</feature>
<comment type="subunit">
    <text evidence="2 13">Homodimer.</text>
</comment>
<evidence type="ECO:0000256" key="14">
    <source>
        <dbReference type="RuleBase" id="RU003991"/>
    </source>
</evidence>
<protein>
    <recommendedName>
        <fullName evidence="13">LexA repressor</fullName>
        <ecNumber evidence="13">3.4.21.88</ecNumber>
    </recommendedName>
</protein>
<evidence type="ECO:0000259" key="15">
    <source>
        <dbReference type="Pfam" id="PF00717"/>
    </source>
</evidence>
<proteinExistence type="inferred from homology"/>
<feature type="DNA-binding region" description="H-T-H motif" evidence="13">
    <location>
        <begin position="31"/>
        <end position="51"/>
    </location>
</feature>
<feature type="site" description="Cleavage; by autolysis" evidence="13">
    <location>
        <begin position="93"/>
        <end position="94"/>
    </location>
</feature>
<evidence type="ECO:0000313" key="18">
    <source>
        <dbReference type="Proteomes" id="UP000323166"/>
    </source>
</evidence>
<keyword evidence="8 13" id="KW-0805">Transcription regulation</keyword>
<evidence type="ECO:0000256" key="11">
    <source>
        <dbReference type="ARBA" id="ARBA00023204"/>
    </source>
</evidence>
<evidence type="ECO:0000256" key="8">
    <source>
        <dbReference type="ARBA" id="ARBA00023015"/>
    </source>
</evidence>
<dbReference type="Gene3D" id="2.10.109.10">
    <property type="entry name" value="Umud Fragment, subunit A"/>
    <property type="match status" value="1"/>
</dbReference>
<dbReference type="FunFam" id="1.10.10.10:FF:000009">
    <property type="entry name" value="LexA repressor"/>
    <property type="match status" value="1"/>
</dbReference>
<dbReference type="CDD" id="cd06529">
    <property type="entry name" value="S24_LexA-like"/>
    <property type="match status" value="1"/>
</dbReference>
<feature type="active site" description="For autocatalytic cleavage activity" evidence="13">
    <location>
        <position position="128"/>
    </location>
</feature>
<dbReference type="InterPro" id="IPR039418">
    <property type="entry name" value="LexA-like"/>
</dbReference>
<evidence type="ECO:0000259" key="16">
    <source>
        <dbReference type="Pfam" id="PF01726"/>
    </source>
</evidence>
<name>A0A5S5A090_9FIRM</name>
<dbReference type="InterPro" id="IPR036390">
    <property type="entry name" value="WH_DNA-bd_sf"/>
</dbReference>
<gene>
    <name evidence="13" type="primary">lexA</name>
    <name evidence="17" type="ORF">LX24_00080</name>
</gene>
<dbReference type="InterPro" id="IPR036388">
    <property type="entry name" value="WH-like_DNA-bd_sf"/>
</dbReference>
<keyword evidence="18" id="KW-1185">Reference proteome</keyword>
<dbReference type="InterPro" id="IPR006199">
    <property type="entry name" value="LexA_DNA-bd_dom"/>
</dbReference>
<keyword evidence="11 13" id="KW-0234">DNA repair</keyword>
<keyword evidence="9 13" id="KW-0238">DNA-binding</keyword>
<reference evidence="17 18" key="1">
    <citation type="submission" date="2019-07" db="EMBL/GenBank/DDBJ databases">
        <title>Genomic Encyclopedia of Type Strains, Phase I: the one thousand microbial genomes (KMG-I) project.</title>
        <authorList>
            <person name="Kyrpides N."/>
        </authorList>
    </citation>
    <scope>NUCLEOTIDE SEQUENCE [LARGE SCALE GENOMIC DNA]</scope>
    <source>
        <strain evidence="17 18">DSM 6562</strain>
    </source>
</reference>
<evidence type="ECO:0000256" key="6">
    <source>
        <dbReference type="ARBA" id="ARBA00022801"/>
    </source>
</evidence>
<dbReference type="InterPro" id="IPR006197">
    <property type="entry name" value="Peptidase_S24_LexA"/>
</dbReference>
<dbReference type="PANTHER" id="PTHR33516:SF2">
    <property type="entry name" value="LEXA REPRESSOR-RELATED"/>
    <property type="match status" value="1"/>
</dbReference>
<evidence type="ECO:0000256" key="1">
    <source>
        <dbReference type="ARBA" id="ARBA00007484"/>
    </source>
</evidence>
<dbReference type="GO" id="GO:0009432">
    <property type="term" value="P:SOS response"/>
    <property type="evidence" value="ECO:0007669"/>
    <property type="project" value="UniProtKB-UniRule"/>
</dbReference>
<evidence type="ECO:0000256" key="13">
    <source>
        <dbReference type="HAMAP-Rule" id="MF_00015"/>
    </source>
</evidence>
<keyword evidence="3 13" id="KW-0678">Repressor</keyword>
<dbReference type="GO" id="GO:0045892">
    <property type="term" value="P:negative regulation of DNA-templated transcription"/>
    <property type="evidence" value="ECO:0007669"/>
    <property type="project" value="UniProtKB-UniRule"/>
</dbReference>
<evidence type="ECO:0000256" key="9">
    <source>
        <dbReference type="ARBA" id="ARBA00023125"/>
    </source>
</evidence>
<dbReference type="Proteomes" id="UP000323166">
    <property type="component" value="Unassembled WGS sequence"/>
</dbReference>
<dbReference type="SUPFAM" id="SSF46785">
    <property type="entry name" value="Winged helix' DNA-binding domain"/>
    <property type="match status" value="1"/>
</dbReference>
<dbReference type="Gene3D" id="1.10.10.10">
    <property type="entry name" value="Winged helix-like DNA-binding domain superfamily/Winged helix DNA-binding domain"/>
    <property type="match status" value="1"/>
</dbReference>
<evidence type="ECO:0000256" key="2">
    <source>
        <dbReference type="ARBA" id="ARBA00011738"/>
    </source>
</evidence>
<keyword evidence="12 13" id="KW-0742">SOS response</keyword>
<organism evidence="17 18">
    <name type="scientific">Desulfallas thermosapovorans DSM 6562</name>
    <dbReference type="NCBI Taxonomy" id="1121431"/>
    <lineage>
        <taxon>Bacteria</taxon>
        <taxon>Bacillati</taxon>
        <taxon>Bacillota</taxon>
        <taxon>Clostridia</taxon>
        <taxon>Eubacteriales</taxon>
        <taxon>Desulfallaceae</taxon>
        <taxon>Desulfallas</taxon>
    </lineage>
</organism>
<feature type="domain" description="Peptidase S24/S26A/S26B/S26C" evidence="15">
    <location>
        <begin position="86"/>
        <end position="198"/>
    </location>
</feature>
<dbReference type="HAMAP" id="MF_00015">
    <property type="entry name" value="LexA"/>
    <property type="match status" value="1"/>
</dbReference>
<comment type="catalytic activity">
    <reaction evidence="13">
        <text>Hydrolysis of Ala-|-Gly bond in repressor LexA.</text>
        <dbReference type="EC" id="3.4.21.88"/>
    </reaction>
</comment>
<accession>A0A5S5A090</accession>
<dbReference type="InterPro" id="IPR015927">
    <property type="entry name" value="Peptidase_S24_S26A/B/C"/>
</dbReference>
<evidence type="ECO:0000256" key="3">
    <source>
        <dbReference type="ARBA" id="ARBA00022491"/>
    </source>
</evidence>
<dbReference type="FunFam" id="2.10.109.10:FF:000001">
    <property type="entry name" value="LexA repressor"/>
    <property type="match status" value="1"/>
</dbReference>
<dbReference type="EMBL" id="VNHM01000001">
    <property type="protein sequence ID" value="TYO97797.1"/>
    <property type="molecule type" value="Genomic_DNA"/>
</dbReference>
<dbReference type="NCBIfam" id="TIGR00498">
    <property type="entry name" value="lexA"/>
    <property type="match status" value="1"/>
</dbReference>
<evidence type="ECO:0000256" key="12">
    <source>
        <dbReference type="ARBA" id="ARBA00023236"/>
    </source>
</evidence>
<dbReference type="GO" id="GO:0003677">
    <property type="term" value="F:DNA binding"/>
    <property type="evidence" value="ECO:0007669"/>
    <property type="project" value="UniProtKB-UniRule"/>
</dbReference>
<keyword evidence="4 13" id="KW-0235">DNA replication</keyword>
<dbReference type="Pfam" id="PF00717">
    <property type="entry name" value="Peptidase_S24"/>
    <property type="match status" value="1"/>
</dbReference>
<dbReference type="InterPro" id="IPR036286">
    <property type="entry name" value="LexA/Signal_pep-like_sf"/>
</dbReference>
<keyword evidence="6 13" id="KW-0378">Hydrolase</keyword>
<dbReference type="InterPro" id="IPR006200">
    <property type="entry name" value="LexA"/>
</dbReference>
<dbReference type="GO" id="GO:0004252">
    <property type="term" value="F:serine-type endopeptidase activity"/>
    <property type="evidence" value="ECO:0007669"/>
    <property type="project" value="UniProtKB-UniRule"/>
</dbReference>
<dbReference type="AlphaFoldDB" id="A0A5S5A090"/>
<sequence length="204" mass="22725">MILKDNLSKREEDILSVIQHNIESKGYPPSVREIGQAVGLKSSSTVHGYLRRLEEKGMLRRDPAKPRAIEVIYAQGKPYKEMIPVPVLGRVAAGIPLLALENCENVFPLPVDFVGHGESFMLKVKGDSMIEAGILEGDLVLVRRQPSVENGDIAVALIEEEATIKRFFKENDHIRLQPENSRLAPILVKEVQILGKVVGLVRKF</sequence>
<evidence type="ECO:0000256" key="7">
    <source>
        <dbReference type="ARBA" id="ARBA00022813"/>
    </source>
</evidence>
<keyword evidence="7 13" id="KW-0068">Autocatalytic cleavage</keyword>